<dbReference type="GO" id="GO:0003676">
    <property type="term" value="F:nucleic acid binding"/>
    <property type="evidence" value="ECO:0007669"/>
    <property type="project" value="InterPro"/>
</dbReference>
<dbReference type="Proteomes" id="UP001162060">
    <property type="component" value="Unassembled WGS sequence"/>
</dbReference>
<proteinExistence type="predicted"/>
<dbReference type="EMBL" id="CAKLBY020000097">
    <property type="protein sequence ID" value="CAK7926280.1"/>
    <property type="molecule type" value="Genomic_DNA"/>
</dbReference>
<dbReference type="Gene3D" id="4.10.60.10">
    <property type="entry name" value="Zinc finger, CCHC-type"/>
    <property type="match status" value="1"/>
</dbReference>
<evidence type="ECO:0000259" key="3">
    <source>
        <dbReference type="PROSITE" id="PS50158"/>
    </source>
</evidence>
<protein>
    <recommendedName>
        <fullName evidence="3">CCHC-type domain-containing protein</fullName>
    </recommendedName>
</protein>
<name>A0AAV1TYK7_9STRA</name>
<dbReference type="InterPro" id="IPR001878">
    <property type="entry name" value="Znf_CCHC"/>
</dbReference>
<keyword evidence="1" id="KW-0862">Zinc</keyword>
<accession>A0AAV1TYK7</accession>
<dbReference type="AlphaFoldDB" id="A0AAV1TYK7"/>
<dbReference type="SUPFAM" id="SSF57756">
    <property type="entry name" value="Retrovirus zinc finger-like domains"/>
    <property type="match status" value="1"/>
</dbReference>
<dbReference type="SMART" id="SM00343">
    <property type="entry name" value="ZnF_C2HC"/>
    <property type="match status" value="1"/>
</dbReference>
<feature type="domain" description="CCHC-type" evidence="3">
    <location>
        <begin position="95"/>
        <end position="109"/>
    </location>
</feature>
<gene>
    <name evidence="4" type="ORF">PM001_LOCUS11430</name>
</gene>
<evidence type="ECO:0000313" key="5">
    <source>
        <dbReference type="Proteomes" id="UP001162060"/>
    </source>
</evidence>
<sequence>MDMYTQVNVFVDGIREGLTRLSLGRAEPATSEEDFAIALCEDFRVTKAYTKPSVVTAVKSVGPEPMEIDAIESSGDRRRATLYKGDARSGRQIICFRCRKPGHRATECRAPAPMSVHATATHHEGGAPLARPRNGRDQ</sequence>
<keyword evidence="1" id="KW-0479">Metal-binding</keyword>
<evidence type="ECO:0000256" key="2">
    <source>
        <dbReference type="SAM" id="MobiDB-lite"/>
    </source>
</evidence>
<dbReference type="Pfam" id="PF00098">
    <property type="entry name" value="zf-CCHC"/>
    <property type="match status" value="1"/>
</dbReference>
<reference evidence="4" key="1">
    <citation type="submission" date="2024-01" db="EMBL/GenBank/DDBJ databases">
        <authorList>
            <person name="Webb A."/>
        </authorList>
    </citation>
    <scope>NUCLEOTIDE SEQUENCE</scope>
    <source>
        <strain evidence="4">Pm1</strain>
    </source>
</reference>
<evidence type="ECO:0000256" key="1">
    <source>
        <dbReference type="PROSITE-ProRule" id="PRU00047"/>
    </source>
</evidence>
<comment type="caution">
    <text evidence="4">The sequence shown here is derived from an EMBL/GenBank/DDBJ whole genome shotgun (WGS) entry which is preliminary data.</text>
</comment>
<dbReference type="GO" id="GO:0008270">
    <property type="term" value="F:zinc ion binding"/>
    <property type="evidence" value="ECO:0007669"/>
    <property type="project" value="UniProtKB-KW"/>
</dbReference>
<keyword evidence="1" id="KW-0863">Zinc-finger</keyword>
<dbReference type="PROSITE" id="PS50158">
    <property type="entry name" value="ZF_CCHC"/>
    <property type="match status" value="1"/>
</dbReference>
<dbReference type="InterPro" id="IPR036875">
    <property type="entry name" value="Znf_CCHC_sf"/>
</dbReference>
<organism evidence="4 5">
    <name type="scientific">Peronospora matthiolae</name>
    <dbReference type="NCBI Taxonomy" id="2874970"/>
    <lineage>
        <taxon>Eukaryota</taxon>
        <taxon>Sar</taxon>
        <taxon>Stramenopiles</taxon>
        <taxon>Oomycota</taxon>
        <taxon>Peronosporomycetes</taxon>
        <taxon>Peronosporales</taxon>
        <taxon>Peronosporaceae</taxon>
        <taxon>Peronospora</taxon>
    </lineage>
</organism>
<feature type="region of interest" description="Disordered" evidence="2">
    <location>
        <begin position="118"/>
        <end position="138"/>
    </location>
</feature>
<evidence type="ECO:0000313" key="4">
    <source>
        <dbReference type="EMBL" id="CAK7926280.1"/>
    </source>
</evidence>